<feature type="domain" description="CAAX prenyl protease 2/Lysostaphin resistance protein A-like" evidence="2">
    <location>
        <begin position="196"/>
        <end position="292"/>
    </location>
</feature>
<feature type="transmembrane region" description="Helical" evidence="1">
    <location>
        <begin position="90"/>
        <end position="115"/>
    </location>
</feature>
<keyword evidence="1" id="KW-1133">Transmembrane helix</keyword>
<gene>
    <name evidence="3" type="ORF">CUJ83_00410</name>
</gene>
<keyword evidence="4" id="KW-1185">Reference proteome</keyword>
<evidence type="ECO:0000313" key="4">
    <source>
        <dbReference type="Proteomes" id="UP001320159"/>
    </source>
</evidence>
<feature type="transmembrane region" description="Helical" evidence="1">
    <location>
        <begin position="255"/>
        <end position="273"/>
    </location>
</feature>
<evidence type="ECO:0000256" key="1">
    <source>
        <dbReference type="SAM" id="Phobius"/>
    </source>
</evidence>
<dbReference type="AlphaFoldDB" id="A0AAP2W5K4"/>
<evidence type="ECO:0000313" key="3">
    <source>
        <dbReference type="EMBL" id="MCD1293459.1"/>
    </source>
</evidence>
<dbReference type="Pfam" id="PF02517">
    <property type="entry name" value="Rce1-like"/>
    <property type="match status" value="1"/>
</dbReference>
<sequence length="306" mass="32791">MSGYVKGRRKSKSPDDFYGMNIAGHFVPSEMIITSMLVSLYLLFLIGGAIGGGDDSLILEIFSFIMFAILAYAVRTSLKRMEPFTKVIDAFLILSTAPLVISLGKMAGILSPAAFEGITGIMYYNLAYLVLSAMLIAMLLFFEKDRMSDIFIKAGNMLESIKVGVAGLLICGVIFIAAQLFLYGGGLSFLSASPDTAIAVLLLSAAGAISAEIWFRGLLLSRLLDVVEKDAAIVIQAGVFAVFEALIAFTLTQDMIITIFALVAAAGLGYYWGRVTVKNDSIIGPILFHTGFYTLIVLPVLAGTIA</sequence>
<feature type="transmembrane region" description="Helical" evidence="1">
    <location>
        <begin position="196"/>
        <end position="219"/>
    </location>
</feature>
<comment type="caution">
    <text evidence="3">The sequence shown here is derived from an EMBL/GenBank/DDBJ whole genome shotgun (WGS) entry which is preliminary data.</text>
</comment>
<dbReference type="EMBL" id="PGCK01000001">
    <property type="protein sequence ID" value="MCD1293459.1"/>
    <property type="molecule type" value="Genomic_DNA"/>
</dbReference>
<feature type="transmembrane region" description="Helical" evidence="1">
    <location>
        <begin position="163"/>
        <end position="184"/>
    </location>
</feature>
<dbReference type="GO" id="GO:0080120">
    <property type="term" value="P:CAAX-box protein maturation"/>
    <property type="evidence" value="ECO:0007669"/>
    <property type="project" value="UniProtKB-ARBA"/>
</dbReference>
<feature type="transmembrane region" description="Helical" evidence="1">
    <location>
        <begin position="231"/>
        <end position="249"/>
    </location>
</feature>
<dbReference type="InterPro" id="IPR003675">
    <property type="entry name" value="Rce1/LyrA-like_dom"/>
</dbReference>
<feature type="transmembrane region" description="Helical" evidence="1">
    <location>
        <begin position="285"/>
        <end position="305"/>
    </location>
</feature>
<feature type="transmembrane region" description="Helical" evidence="1">
    <location>
        <begin position="121"/>
        <end position="142"/>
    </location>
</feature>
<proteinExistence type="predicted"/>
<feature type="transmembrane region" description="Helical" evidence="1">
    <location>
        <begin position="31"/>
        <end position="51"/>
    </location>
</feature>
<accession>A0AAP2W5K4</accession>
<keyword evidence="1" id="KW-0472">Membrane</keyword>
<protein>
    <recommendedName>
        <fullName evidence="2">CAAX prenyl protease 2/Lysostaphin resistance protein A-like domain-containing protein</fullName>
    </recommendedName>
</protein>
<dbReference type="GO" id="GO:0004175">
    <property type="term" value="F:endopeptidase activity"/>
    <property type="evidence" value="ECO:0007669"/>
    <property type="project" value="UniProtKB-ARBA"/>
</dbReference>
<dbReference type="Proteomes" id="UP001320159">
    <property type="component" value="Unassembled WGS sequence"/>
</dbReference>
<evidence type="ECO:0000259" key="2">
    <source>
        <dbReference type="Pfam" id="PF02517"/>
    </source>
</evidence>
<reference evidence="3 4" key="1">
    <citation type="submission" date="2017-11" db="EMBL/GenBank/DDBJ databases">
        <title>Isolation and Characterization of Family Methanocellaceae Species from Potential Methane Hydrate Area Offshore Southwestern Taiwan.</title>
        <authorList>
            <person name="Zhang W.-L."/>
            <person name="Chen W.-C."/>
            <person name="Lai M.-C."/>
            <person name="Chen S.-C."/>
        </authorList>
    </citation>
    <scope>NUCLEOTIDE SEQUENCE [LARGE SCALE GENOMIC DNA]</scope>
    <source>
        <strain evidence="3 4">CWC-04</strain>
    </source>
</reference>
<dbReference type="RefSeq" id="WP_230739291.1">
    <property type="nucleotide sequence ID" value="NZ_PGCK01000001.1"/>
</dbReference>
<feature type="transmembrane region" description="Helical" evidence="1">
    <location>
        <begin position="57"/>
        <end position="78"/>
    </location>
</feature>
<keyword evidence="1" id="KW-0812">Transmembrane</keyword>
<organism evidence="3 4">
    <name type="scientific">Methanooceanicella nereidis</name>
    <dbReference type="NCBI Taxonomy" id="2052831"/>
    <lineage>
        <taxon>Archaea</taxon>
        <taxon>Methanobacteriati</taxon>
        <taxon>Methanobacteriota</taxon>
        <taxon>Stenosarchaea group</taxon>
        <taxon>Methanomicrobia</taxon>
        <taxon>Methanocellales</taxon>
        <taxon>Methanocellaceae</taxon>
        <taxon>Methanooceanicella</taxon>
    </lineage>
</organism>
<name>A0AAP2W5K4_9EURY</name>